<organism evidence="2 3">
    <name type="scientific">Pilimelia columellifera subsp. columellifera</name>
    <dbReference type="NCBI Taxonomy" id="706583"/>
    <lineage>
        <taxon>Bacteria</taxon>
        <taxon>Bacillati</taxon>
        <taxon>Actinomycetota</taxon>
        <taxon>Actinomycetes</taxon>
        <taxon>Micromonosporales</taxon>
        <taxon>Micromonosporaceae</taxon>
        <taxon>Pilimelia</taxon>
    </lineage>
</organism>
<feature type="region of interest" description="Disordered" evidence="1">
    <location>
        <begin position="306"/>
        <end position="351"/>
    </location>
</feature>
<feature type="region of interest" description="Disordered" evidence="1">
    <location>
        <begin position="1"/>
        <end position="104"/>
    </location>
</feature>
<evidence type="ECO:0000313" key="2">
    <source>
        <dbReference type="EMBL" id="GAA2519662.1"/>
    </source>
</evidence>
<evidence type="ECO:0000256" key="1">
    <source>
        <dbReference type="SAM" id="MobiDB-lite"/>
    </source>
</evidence>
<evidence type="ECO:0000313" key="3">
    <source>
        <dbReference type="Proteomes" id="UP001499978"/>
    </source>
</evidence>
<dbReference type="RefSeq" id="WP_344170605.1">
    <property type="nucleotide sequence ID" value="NZ_BAAARY010000005.1"/>
</dbReference>
<sequence length="490" mass="50240">MTEERTVDESGQPAAGRARAGHVGWDPSEDGRSGVPGAGEVMEVNGYWPPSDGRPRNGNTRPVDNGRPLSTDPTRWCAPPPFGASSARSSHSTDSAARPSPSGAALNGSVVTPAPAAAVLVAPDGSAVVRPVLPHRVPASAEPATALAVPASPAQTPELARIATHLRRDEFPATPGERPEGFDVDAVLTAVRGVAGVQDASLRSTAAGAHNLRLDLAEGADAAHVSREVARLLQERLGLAAAPRSTLPRTAETGPPAQAWIPQQATPGRRPAHAAADTVTAVDTVVAADPVADAVGPVARVGADNAAATARAGTDERGRRGRRRANDDPEPPPVLVRPPAEDVAGRRQKSAWCADERPGRVLIEHVRVSSAGQEATVEVRLGVGPRTATGVATGPAVDSYILRLCAVAAASAIGDLVAEARPGSDPGRCFVEHVTTVTFGACEVAVVVVLLVCDGWVEQLAGSALVLGDPHHAAVRATMAAVNRLLDALL</sequence>
<comment type="caution">
    <text evidence="2">The sequence shown here is derived from an EMBL/GenBank/DDBJ whole genome shotgun (WGS) entry which is preliminary data.</text>
</comment>
<accession>A0ABP6AP16</accession>
<dbReference type="Proteomes" id="UP001499978">
    <property type="component" value="Unassembled WGS sequence"/>
</dbReference>
<feature type="region of interest" description="Disordered" evidence="1">
    <location>
        <begin position="243"/>
        <end position="276"/>
    </location>
</feature>
<dbReference type="EMBL" id="BAAARY010000005">
    <property type="protein sequence ID" value="GAA2519662.1"/>
    <property type="molecule type" value="Genomic_DNA"/>
</dbReference>
<reference evidence="3" key="1">
    <citation type="journal article" date="2019" name="Int. J. Syst. Evol. Microbiol.">
        <title>The Global Catalogue of Microorganisms (GCM) 10K type strain sequencing project: providing services to taxonomists for standard genome sequencing and annotation.</title>
        <authorList>
            <consortium name="The Broad Institute Genomics Platform"/>
            <consortium name="The Broad Institute Genome Sequencing Center for Infectious Disease"/>
            <person name="Wu L."/>
            <person name="Ma J."/>
        </authorList>
    </citation>
    <scope>NUCLEOTIDE SEQUENCE [LARGE SCALE GENOMIC DNA]</scope>
    <source>
        <strain evidence="3">JCM 3367</strain>
    </source>
</reference>
<proteinExistence type="predicted"/>
<gene>
    <name evidence="2" type="ORF">GCM10010201_16080</name>
</gene>
<keyword evidence="3" id="KW-1185">Reference proteome</keyword>
<protein>
    <submittedName>
        <fullName evidence="2">Uncharacterized protein</fullName>
    </submittedName>
</protein>
<name>A0ABP6AP16_9ACTN</name>
<feature type="compositionally biased region" description="Low complexity" evidence="1">
    <location>
        <begin position="84"/>
        <end position="97"/>
    </location>
</feature>